<dbReference type="AlphaFoldDB" id="A0A1H3F5F7"/>
<name>A0A1H3F5F7_9RHOB</name>
<accession>A0A1H3F5F7</accession>
<feature type="transmembrane region" description="Helical" evidence="1">
    <location>
        <begin position="12"/>
        <end position="29"/>
    </location>
</feature>
<proteinExistence type="predicted"/>
<evidence type="ECO:0000256" key="1">
    <source>
        <dbReference type="SAM" id="Phobius"/>
    </source>
</evidence>
<dbReference type="Proteomes" id="UP000199286">
    <property type="component" value="Unassembled WGS sequence"/>
</dbReference>
<evidence type="ECO:0000313" key="3">
    <source>
        <dbReference type="Proteomes" id="UP000199286"/>
    </source>
</evidence>
<feature type="transmembrane region" description="Helical" evidence="1">
    <location>
        <begin position="138"/>
        <end position="157"/>
    </location>
</feature>
<dbReference type="EMBL" id="FNPF01000001">
    <property type="protein sequence ID" value="SDX86232.1"/>
    <property type="molecule type" value="Genomic_DNA"/>
</dbReference>
<sequence length="271" mass="29090">MHVIGQGFRAFFRALLVASLIATPGLLLPRGDAEMTQMVALLGLIAGALVFVEYRSSYPSFIEFRNAAPYNRLRFAMAFAIVLAVTLACRGTPGGAVPGAWLGDALDFPFSPVRLMVLVISDTVPAADHAALRAAAGLAYGLSLAALVIFAVVLRLARWPLAHGPFNVWVNLPMVDPTAGGDILRRFERDAHVNVALGFLLPFLIPAALQLVPSGPSLLRLADPQTAIWVISLWGILPAALIMRGVALMRIADLIAAKRRRAYRQAELHAA</sequence>
<reference evidence="2 3" key="1">
    <citation type="submission" date="2016-10" db="EMBL/GenBank/DDBJ databases">
        <authorList>
            <person name="de Groot N.N."/>
        </authorList>
    </citation>
    <scope>NUCLEOTIDE SEQUENCE [LARGE SCALE GENOMIC DNA]</scope>
    <source>
        <strain evidence="2 3">DSM 26880</strain>
    </source>
</reference>
<feature type="transmembrane region" description="Helical" evidence="1">
    <location>
        <begin position="193"/>
        <end position="212"/>
    </location>
</feature>
<dbReference type="STRING" id="321339.SAMN05444340_101205"/>
<feature type="transmembrane region" description="Helical" evidence="1">
    <location>
        <begin position="75"/>
        <end position="93"/>
    </location>
</feature>
<feature type="transmembrane region" description="Helical" evidence="1">
    <location>
        <begin position="35"/>
        <end position="54"/>
    </location>
</feature>
<gene>
    <name evidence="2" type="ORF">SAMN05444340_101205</name>
</gene>
<feature type="transmembrane region" description="Helical" evidence="1">
    <location>
        <begin position="227"/>
        <end position="251"/>
    </location>
</feature>
<dbReference type="OrthoDB" id="7738422at2"/>
<keyword evidence="1" id="KW-1133">Transmembrane helix</keyword>
<dbReference type="RefSeq" id="WP_089877874.1">
    <property type="nucleotide sequence ID" value="NZ_FNPF01000001.1"/>
</dbReference>
<protein>
    <submittedName>
        <fullName evidence="2">Uncharacterized protein</fullName>
    </submittedName>
</protein>
<keyword evidence="1" id="KW-0472">Membrane</keyword>
<keyword evidence="1" id="KW-0812">Transmembrane</keyword>
<evidence type="ECO:0000313" key="2">
    <source>
        <dbReference type="EMBL" id="SDX86232.1"/>
    </source>
</evidence>
<keyword evidence="3" id="KW-1185">Reference proteome</keyword>
<organism evidence="2 3">
    <name type="scientific">Citreimonas salinaria</name>
    <dbReference type="NCBI Taxonomy" id="321339"/>
    <lineage>
        <taxon>Bacteria</taxon>
        <taxon>Pseudomonadati</taxon>
        <taxon>Pseudomonadota</taxon>
        <taxon>Alphaproteobacteria</taxon>
        <taxon>Rhodobacterales</taxon>
        <taxon>Roseobacteraceae</taxon>
        <taxon>Citreimonas</taxon>
    </lineage>
</organism>